<dbReference type="AlphaFoldDB" id="A0A484BI66"/>
<dbReference type="Pfam" id="PF00650">
    <property type="entry name" value="CRAL_TRIO"/>
    <property type="match status" value="1"/>
</dbReference>
<dbReference type="GO" id="GO:1902936">
    <property type="term" value="F:phosphatidylinositol bisphosphate binding"/>
    <property type="evidence" value="ECO:0007669"/>
    <property type="project" value="TreeGrafter"/>
</dbReference>
<name>A0A484BI66_DRONA</name>
<evidence type="ECO:0000313" key="3">
    <source>
        <dbReference type="Proteomes" id="UP000295192"/>
    </source>
</evidence>
<reference evidence="2 3" key="1">
    <citation type="journal article" date="2019" name="J. Hered.">
        <title>An Improved Genome Assembly for Drosophila navojoa, the Basal Species in the mojavensis Cluster.</title>
        <authorList>
            <person name="Vanderlinde T."/>
            <person name="Dupim E.G."/>
            <person name="Nazario-Yepiz N.O."/>
            <person name="Carvalho A.B."/>
        </authorList>
    </citation>
    <scope>NUCLEOTIDE SEQUENCE [LARGE SCALE GENOMIC DNA]</scope>
    <source>
        <strain evidence="2">Navoj_Jal97</strain>
        <tissue evidence="2">Whole organism</tissue>
    </source>
</reference>
<feature type="domain" description="CRAL-TRIO" evidence="1">
    <location>
        <begin position="82"/>
        <end position="244"/>
    </location>
</feature>
<accession>A0A484BI66</accession>
<dbReference type="GO" id="GO:0016020">
    <property type="term" value="C:membrane"/>
    <property type="evidence" value="ECO:0007669"/>
    <property type="project" value="TreeGrafter"/>
</dbReference>
<gene>
    <name evidence="2" type="ORF">AWZ03_005193</name>
</gene>
<dbReference type="EMBL" id="LSRL02000033">
    <property type="protein sequence ID" value="TDG48448.1"/>
    <property type="molecule type" value="Genomic_DNA"/>
</dbReference>
<organism evidence="2 3">
    <name type="scientific">Drosophila navojoa</name>
    <name type="common">Fruit fly</name>
    <dbReference type="NCBI Taxonomy" id="7232"/>
    <lineage>
        <taxon>Eukaryota</taxon>
        <taxon>Metazoa</taxon>
        <taxon>Ecdysozoa</taxon>
        <taxon>Arthropoda</taxon>
        <taxon>Hexapoda</taxon>
        <taxon>Insecta</taxon>
        <taxon>Pterygota</taxon>
        <taxon>Neoptera</taxon>
        <taxon>Endopterygota</taxon>
        <taxon>Diptera</taxon>
        <taxon>Brachycera</taxon>
        <taxon>Muscomorpha</taxon>
        <taxon>Ephydroidea</taxon>
        <taxon>Drosophilidae</taxon>
        <taxon>Drosophila</taxon>
    </lineage>
</organism>
<dbReference type="PRINTS" id="PR00180">
    <property type="entry name" value="CRETINALDHBP"/>
</dbReference>
<dbReference type="Gene3D" id="3.40.525.10">
    <property type="entry name" value="CRAL-TRIO lipid binding domain"/>
    <property type="match status" value="1"/>
</dbReference>
<dbReference type="OMA" id="KLYCMVF"/>
<dbReference type="PANTHER" id="PTHR10174">
    <property type="entry name" value="ALPHA-TOCOPHEROL TRANSFER PROTEIN-RELATED"/>
    <property type="match status" value="1"/>
</dbReference>
<protein>
    <recommendedName>
        <fullName evidence="1">CRAL-TRIO domain-containing protein</fullName>
    </recommendedName>
</protein>
<dbReference type="SUPFAM" id="SSF52087">
    <property type="entry name" value="CRAL/TRIO domain"/>
    <property type="match status" value="1"/>
</dbReference>
<dbReference type="InterPro" id="IPR001251">
    <property type="entry name" value="CRAL-TRIO_dom"/>
</dbReference>
<keyword evidence="3" id="KW-1185">Reference proteome</keyword>
<dbReference type="PANTHER" id="PTHR10174:SF213">
    <property type="entry name" value="CRAL-TRIO DOMAIN-CONTAINING PROTEIN"/>
    <property type="match status" value="1"/>
</dbReference>
<proteinExistence type="predicted"/>
<dbReference type="CDD" id="cd00170">
    <property type="entry name" value="SEC14"/>
    <property type="match status" value="1"/>
</dbReference>
<comment type="caution">
    <text evidence="2">The sequence shown here is derived from an EMBL/GenBank/DDBJ whole genome shotgun (WGS) entry which is preliminary data.</text>
</comment>
<dbReference type="InterPro" id="IPR036865">
    <property type="entry name" value="CRAL-TRIO_dom_sf"/>
</dbReference>
<dbReference type="SUPFAM" id="SSF46938">
    <property type="entry name" value="CRAL/TRIO N-terminal domain"/>
    <property type="match status" value="1"/>
</dbReference>
<evidence type="ECO:0000313" key="2">
    <source>
        <dbReference type="EMBL" id="TDG48448.1"/>
    </source>
</evidence>
<sequence>MKLADLDEQYKRFPQIKREEMRKFVDWIHAQPHFSPQFSEGEALHFFHACKYSMEMAKQVLETNLTARTHLDDFFVNLDIESHQLKKAMKTVSIVPLPGATPEGYRVIVGKLEDLSASNFNYADVMKLYCMVFDYWMYEDGIQPGHVIVIDLKGCSLGHVARIGLLQMKKFLFYLQEAAAIRLIGFHFINIVPFMDKIMALMNPFMKKELTSILYLHNDINEFFKFVPREMMPKDYGGPLEETKVARELYYNKLIDDRKQMLEFETRHQVNEKLRPGKPKNASDLFGIEGNFKKLDID</sequence>
<dbReference type="OrthoDB" id="6432525at2759"/>
<dbReference type="PROSITE" id="PS50191">
    <property type="entry name" value="CRAL_TRIO"/>
    <property type="match status" value="1"/>
</dbReference>
<dbReference type="KEGG" id="dnv:108655887"/>
<evidence type="ECO:0000259" key="1">
    <source>
        <dbReference type="PROSITE" id="PS50191"/>
    </source>
</evidence>
<dbReference type="Proteomes" id="UP000295192">
    <property type="component" value="Unassembled WGS sequence"/>
</dbReference>
<dbReference type="InterPro" id="IPR036273">
    <property type="entry name" value="CRAL/TRIO_N_dom_sf"/>
</dbReference>